<reference evidence="1" key="1">
    <citation type="submission" date="2019-08" db="EMBL/GenBank/DDBJ databases">
        <authorList>
            <person name="Kucharzyk K."/>
            <person name="Murdoch R.W."/>
            <person name="Higgins S."/>
            <person name="Loffler F."/>
        </authorList>
    </citation>
    <scope>NUCLEOTIDE SEQUENCE</scope>
</reference>
<comment type="caution">
    <text evidence="1">The sequence shown here is derived from an EMBL/GenBank/DDBJ whole genome shotgun (WGS) entry which is preliminary data.</text>
</comment>
<protein>
    <submittedName>
        <fullName evidence="1">Uncharacterized protein</fullName>
    </submittedName>
</protein>
<accession>A0A645HJT1</accession>
<organism evidence="1">
    <name type="scientific">bioreactor metagenome</name>
    <dbReference type="NCBI Taxonomy" id="1076179"/>
    <lineage>
        <taxon>unclassified sequences</taxon>
        <taxon>metagenomes</taxon>
        <taxon>ecological metagenomes</taxon>
    </lineage>
</organism>
<proteinExistence type="predicted"/>
<name>A0A645HJT1_9ZZZZ</name>
<dbReference type="AlphaFoldDB" id="A0A645HJT1"/>
<sequence length="69" mass="8000">MVFQRQRIHGAVCELLVLKRCWVECVVLVILCQEFLHIHQFSGIHQFLAVWVGINIDDVRHISSGDQCL</sequence>
<evidence type="ECO:0000313" key="1">
    <source>
        <dbReference type="EMBL" id="MPN35903.1"/>
    </source>
</evidence>
<gene>
    <name evidence="1" type="ORF">SDC9_183406</name>
</gene>
<dbReference type="EMBL" id="VSSQ01089753">
    <property type="protein sequence ID" value="MPN35903.1"/>
    <property type="molecule type" value="Genomic_DNA"/>
</dbReference>